<dbReference type="PANTHER" id="PTHR48109">
    <property type="entry name" value="DIHYDROOROTATE DEHYDROGENASE (QUINONE), MITOCHONDRIAL-RELATED"/>
    <property type="match status" value="1"/>
</dbReference>
<accession>A0A1I4QR80</accession>
<feature type="binding site" evidence="11">
    <location>
        <position position="194"/>
    </location>
    <ligand>
        <name>FMN</name>
        <dbReference type="ChEBI" id="CHEBI:58210"/>
    </ligand>
</feature>
<comment type="similarity">
    <text evidence="3 11">Belongs to the dihydroorotate dehydrogenase family. Type 1 subfamily.</text>
</comment>
<dbReference type="Proteomes" id="UP000199611">
    <property type="component" value="Unassembled WGS sequence"/>
</dbReference>
<evidence type="ECO:0000256" key="8">
    <source>
        <dbReference type="ARBA" id="ARBA00022975"/>
    </source>
</evidence>
<dbReference type="GO" id="GO:0004152">
    <property type="term" value="F:dihydroorotate dehydrogenase activity"/>
    <property type="evidence" value="ECO:0007669"/>
    <property type="project" value="UniProtKB-UniRule"/>
</dbReference>
<dbReference type="Pfam" id="PF01180">
    <property type="entry name" value="DHO_dh"/>
    <property type="match status" value="1"/>
</dbReference>
<dbReference type="EMBL" id="FOUU01000001">
    <property type="protein sequence ID" value="SFM42541.1"/>
    <property type="molecule type" value="Genomic_DNA"/>
</dbReference>
<keyword evidence="8 11" id="KW-0665">Pyrimidine biosynthesis</keyword>
<comment type="cofactor">
    <cofactor evidence="11">
        <name>FMN</name>
        <dbReference type="ChEBI" id="CHEBI:58210"/>
    </cofactor>
    <text evidence="11">Binds 1 FMN per subunit.</text>
</comment>
<evidence type="ECO:0000256" key="3">
    <source>
        <dbReference type="ARBA" id="ARBA00008008"/>
    </source>
</evidence>
<keyword evidence="14" id="KW-1185">Reference proteome</keyword>
<proteinExistence type="inferred from homology"/>
<evidence type="ECO:0000259" key="12">
    <source>
        <dbReference type="Pfam" id="PF01180"/>
    </source>
</evidence>
<dbReference type="FunFam" id="3.20.20.70:FF:000027">
    <property type="entry name" value="Dihydropyrimidine dehydrogenase [NADP(+)]"/>
    <property type="match status" value="1"/>
</dbReference>
<dbReference type="GO" id="GO:0005737">
    <property type="term" value="C:cytoplasm"/>
    <property type="evidence" value="ECO:0007669"/>
    <property type="project" value="UniProtKB-SubCell"/>
</dbReference>
<dbReference type="CDD" id="cd04740">
    <property type="entry name" value="DHOD_1B_like"/>
    <property type="match status" value="1"/>
</dbReference>
<dbReference type="EC" id="1.3.-.-" evidence="11"/>
<dbReference type="GO" id="GO:0044205">
    <property type="term" value="P:'de novo' UMP biosynthetic process"/>
    <property type="evidence" value="ECO:0007669"/>
    <property type="project" value="UniProtKB-UniRule"/>
</dbReference>
<comment type="pathway">
    <text evidence="2 11">Pyrimidine metabolism; UMP biosynthesis via de novo pathway.</text>
</comment>
<dbReference type="PANTHER" id="PTHR48109:SF1">
    <property type="entry name" value="DIHYDROOROTATE DEHYDROGENASE (FUMARATE)"/>
    <property type="match status" value="1"/>
</dbReference>
<dbReference type="InterPro" id="IPR012135">
    <property type="entry name" value="Dihydroorotate_DH_1_2"/>
</dbReference>
<dbReference type="HAMAP" id="MF_00224">
    <property type="entry name" value="DHO_dh_type1"/>
    <property type="match status" value="1"/>
</dbReference>
<evidence type="ECO:0000256" key="2">
    <source>
        <dbReference type="ARBA" id="ARBA00004725"/>
    </source>
</evidence>
<feature type="binding site" evidence="11">
    <location>
        <position position="220"/>
    </location>
    <ligand>
        <name>FMN</name>
        <dbReference type="ChEBI" id="CHEBI:58210"/>
    </ligand>
</feature>
<keyword evidence="7 11" id="KW-0288">FMN</keyword>
<keyword evidence="6 11" id="KW-0285">Flavoprotein</keyword>
<feature type="binding site" evidence="11">
    <location>
        <position position="48"/>
    </location>
    <ligand>
        <name>substrate</name>
    </ligand>
</feature>
<feature type="binding site" evidence="11">
    <location>
        <position position="24"/>
    </location>
    <ligand>
        <name>FMN</name>
        <dbReference type="ChEBI" id="CHEBI:58210"/>
    </ligand>
</feature>
<dbReference type="PROSITE" id="PS00912">
    <property type="entry name" value="DHODEHASE_2"/>
    <property type="match status" value="1"/>
</dbReference>
<feature type="binding site" evidence="11">
    <location>
        <position position="130"/>
    </location>
    <ligand>
        <name>substrate</name>
    </ligand>
</feature>
<feature type="binding site" evidence="11">
    <location>
        <begin position="246"/>
        <end position="247"/>
    </location>
    <ligand>
        <name>FMN</name>
        <dbReference type="ChEBI" id="CHEBI:58210"/>
    </ligand>
</feature>
<dbReference type="AlphaFoldDB" id="A0A1I4QR80"/>
<dbReference type="InterPro" id="IPR050074">
    <property type="entry name" value="DHO_dehydrogenase"/>
</dbReference>
<dbReference type="SUPFAM" id="SSF51395">
    <property type="entry name" value="FMN-linked oxidoreductases"/>
    <property type="match status" value="1"/>
</dbReference>
<feature type="binding site" evidence="11">
    <location>
        <position position="168"/>
    </location>
    <ligand>
        <name>FMN</name>
        <dbReference type="ChEBI" id="CHEBI:58210"/>
    </ligand>
</feature>
<dbReference type="STRING" id="39841.SAMN05660836_00180"/>
<dbReference type="GO" id="GO:0006207">
    <property type="term" value="P:'de novo' pyrimidine nucleobase biosynthetic process"/>
    <property type="evidence" value="ECO:0007669"/>
    <property type="project" value="InterPro"/>
</dbReference>
<dbReference type="OrthoDB" id="9802377at2"/>
<gene>
    <name evidence="11" type="primary">pyrD</name>
    <name evidence="13" type="ORF">SAMN05660836_00180</name>
</gene>
<dbReference type="UniPathway" id="UPA00070"/>
<dbReference type="PIRSF" id="PIRSF000164">
    <property type="entry name" value="DHO_oxidase"/>
    <property type="match status" value="1"/>
</dbReference>
<evidence type="ECO:0000256" key="5">
    <source>
        <dbReference type="ARBA" id="ARBA00022490"/>
    </source>
</evidence>
<comment type="subcellular location">
    <subcellularLocation>
        <location evidence="1 11">Cytoplasm</location>
    </subcellularLocation>
</comment>
<evidence type="ECO:0000313" key="13">
    <source>
        <dbReference type="EMBL" id="SFM42541.1"/>
    </source>
</evidence>
<dbReference type="InterPro" id="IPR005720">
    <property type="entry name" value="Dihydroorotate_DH_cat"/>
</dbReference>
<evidence type="ECO:0000256" key="7">
    <source>
        <dbReference type="ARBA" id="ARBA00022643"/>
    </source>
</evidence>
<evidence type="ECO:0000256" key="6">
    <source>
        <dbReference type="ARBA" id="ARBA00022630"/>
    </source>
</evidence>
<keyword evidence="9 11" id="KW-0560">Oxidoreductase</keyword>
<evidence type="ECO:0000313" key="14">
    <source>
        <dbReference type="Proteomes" id="UP000199611"/>
    </source>
</evidence>
<protein>
    <recommendedName>
        <fullName evidence="11">Dihydroorotate dehydrogenase</fullName>
        <shortName evidence="11">DHOD</shortName>
        <shortName evidence="11">DHODase</shortName>
        <shortName evidence="11">DHOdehase</shortName>
        <ecNumber evidence="11">1.3.-.-</ecNumber>
    </recommendedName>
</protein>
<feature type="domain" description="Dihydroorotate dehydrogenase catalytic" evidence="12">
    <location>
        <begin position="7"/>
        <end position="289"/>
    </location>
</feature>
<feature type="binding site" evidence="11">
    <location>
        <position position="102"/>
    </location>
    <ligand>
        <name>FMN</name>
        <dbReference type="ChEBI" id="CHEBI:58210"/>
    </ligand>
</feature>
<name>A0A1I4QR80_9BACT</name>
<feature type="binding site" evidence="11">
    <location>
        <begin position="268"/>
        <end position="269"/>
    </location>
    <ligand>
        <name>FMN</name>
        <dbReference type="ChEBI" id="CHEBI:58210"/>
    </ligand>
</feature>
<feature type="binding site" evidence="11">
    <location>
        <begin position="72"/>
        <end position="76"/>
    </location>
    <ligand>
        <name>substrate</name>
    </ligand>
</feature>
<keyword evidence="5 11" id="KW-0963">Cytoplasm</keyword>
<comment type="catalytic activity">
    <reaction evidence="11">
        <text>(S)-dihydroorotate + A = orotate + AH2</text>
        <dbReference type="Rhea" id="RHEA:18073"/>
        <dbReference type="ChEBI" id="CHEBI:13193"/>
        <dbReference type="ChEBI" id="CHEBI:17499"/>
        <dbReference type="ChEBI" id="CHEBI:30839"/>
        <dbReference type="ChEBI" id="CHEBI:30864"/>
    </reaction>
</comment>
<dbReference type="Gene3D" id="3.20.20.70">
    <property type="entry name" value="Aldolase class I"/>
    <property type="match status" value="1"/>
</dbReference>
<comment type="subunit">
    <text evidence="4">Heterotetramer of 2 PyrK and 2 PyrD type B subunits.</text>
</comment>
<feature type="binding site" evidence="11">
    <location>
        <begin position="195"/>
        <end position="196"/>
    </location>
    <ligand>
        <name>substrate</name>
    </ligand>
</feature>
<feature type="binding site" evidence="11">
    <location>
        <begin position="48"/>
        <end position="49"/>
    </location>
    <ligand>
        <name>FMN</name>
        <dbReference type="ChEBI" id="CHEBI:58210"/>
    </ligand>
</feature>
<feature type="active site" description="Nucleophile" evidence="11">
    <location>
        <position position="133"/>
    </location>
</feature>
<keyword evidence="10" id="KW-0520">NAD</keyword>
<dbReference type="InterPro" id="IPR033888">
    <property type="entry name" value="DHOD_1B"/>
</dbReference>
<dbReference type="InterPro" id="IPR049622">
    <property type="entry name" value="Dihydroorotate_DH_I"/>
</dbReference>
<dbReference type="NCBIfam" id="NF005574">
    <property type="entry name" value="PRK07259.1"/>
    <property type="match status" value="1"/>
</dbReference>
<comment type="function">
    <text evidence="11">Catalyzes the conversion of dihydroorotate to orotate.</text>
</comment>
<evidence type="ECO:0000256" key="9">
    <source>
        <dbReference type="ARBA" id="ARBA00023002"/>
    </source>
</evidence>
<feature type="binding site" evidence="11">
    <location>
        <position position="130"/>
    </location>
    <ligand>
        <name>FMN</name>
        <dbReference type="ChEBI" id="CHEBI:58210"/>
    </ligand>
</feature>
<dbReference type="NCBIfam" id="TIGR01037">
    <property type="entry name" value="pyrD_sub1_fam"/>
    <property type="match status" value="1"/>
</dbReference>
<dbReference type="PROSITE" id="PS00911">
    <property type="entry name" value="DHODEHASE_1"/>
    <property type="match status" value="1"/>
</dbReference>
<evidence type="ECO:0000256" key="1">
    <source>
        <dbReference type="ARBA" id="ARBA00004496"/>
    </source>
</evidence>
<dbReference type="RefSeq" id="WP_093392742.1">
    <property type="nucleotide sequence ID" value="NZ_FOUU01000001.1"/>
</dbReference>
<dbReference type="InterPro" id="IPR001295">
    <property type="entry name" value="Dihydroorotate_DH_CS"/>
</dbReference>
<reference evidence="14" key="1">
    <citation type="submission" date="2016-10" db="EMBL/GenBank/DDBJ databases">
        <authorList>
            <person name="Varghese N."/>
            <person name="Submissions S."/>
        </authorList>
    </citation>
    <scope>NUCLEOTIDE SEQUENCE [LARGE SCALE GENOMIC DNA]</scope>
    <source>
        <strain evidence="14">DSM 9990</strain>
    </source>
</reference>
<dbReference type="InterPro" id="IPR013785">
    <property type="entry name" value="Aldolase_TIM"/>
</dbReference>
<evidence type="ECO:0000256" key="11">
    <source>
        <dbReference type="HAMAP-Rule" id="MF_00224"/>
    </source>
</evidence>
<evidence type="ECO:0000256" key="10">
    <source>
        <dbReference type="ARBA" id="ARBA00023027"/>
    </source>
</evidence>
<evidence type="ECO:0000256" key="4">
    <source>
        <dbReference type="ARBA" id="ARBA00011669"/>
    </source>
</evidence>
<organism evidence="13 14">
    <name type="scientific">Thermodesulforhabdus norvegica</name>
    <dbReference type="NCBI Taxonomy" id="39841"/>
    <lineage>
        <taxon>Bacteria</taxon>
        <taxon>Pseudomonadati</taxon>
        <taxon>Thermodesulfobacteriota</taxon>
        <taxon>Syntrophobacteria</taxon>
        <taxon>Syntrophobacterales</taxon>
        <taxon>Thermodesulforhabdaceae</taxon>
        <taxon>Thermodesulforhabdus</taxon>
    </lineage>
</organism>
<sequence length="317" mass="33759">MKKSVDLSVTVGPIRLQNPVMVASGTFGYGREFADFVPLEKLGAVIVKGISLTPRPGNPPPRIVETTAGLINSIGLENVGVEVFLKEKLPYLQKRSVPVIVNIFGERVEEYRELAEILDNQEGIIALEVNISCPNVSAGGLHFGADPESAAKVIETVKENTSLPVMVKLSPQVTSIALIARAVEEAGADIISCINTIPAMAVDIYTRKPRLGNVVGGLSGPAIKPIALRCVFEVVRAVKIPVVGVGGIATPEDALEFLLVGARAVQVGSVNFTNPRASLEIIEGIARFLSENNFATIEEYIGTLQLSEGDPTIQTVR</sequence>
<dbReference type="InterPro" id="IPR024920">
    <property type="entry name" value="Dihydroorotate_DH_1"/>
</dbReference>